<gene>
    <name evidence="2" type="ORF">AV903_01040</name>
</gene>
<dbReference type="RefSeq" id="WP_233478963.1">
    <property type="nucleotide sequence ID" value="NZ_CP013970.1"/>
</dbReference>
<dbReference type="GO" id="GO:0043565">
    <property type="term" value="F:sequence-specific DNA binding"/>
    <property type="evidence" value="ECO:0007669"/>
    <property type="project" value="InterPro"/>
</dbReference>
<feature type="domain" description="DNA binding HTH" evidence="1">
    <location>
        <begin position="224"/>
        <end position="264"/>
    </location>
</feature>
<dbReference type="InterPro" id="IPR009057">
    <property type="entry name" value="Homeodomain-like_sf"/>
</dbReference>
<dbReference type="Proteomes" id="UP000264980">
    <property type="component" value="Chromosome"/>
</dbReference>
<protein>
    <submittedName>
        <fullName evidence="2">Fis family transcriptional regulator</fullName>
    </submittedName>
</protein>
<dbReference type="SUPFAM" id="SSF46689">
    <property type="entry name" value="Homeodomain-like"/>
    <property type="match status" value="1"/>
</dbReference>
<proteinExistence type="predicted"/>
<dbReference type="EMBL" id="CP013970">
    <property type="protein sequence ID" value="AXF75015.1"/>
    <property type="molecule type" value="Genomic_DNA"/>
</dbReference>
<sequence>MKTRLKNVLRVLESHSRQQLMLNFLEVNRRHLRFEALMAGIIRPANMSIECYGITSQHTADIARYDVSLGDTNHPLLHIVRKGVPVIWQTLLRGVRIEEPRFRHFVSTLPGECGLYARPVFDHAGKASGVIAAFSTSPQRCDRPTSIFNLSCELFERRLRTIAEFEQLRQQLGQIRDVFKIQQQRQQQLDDLLTRLSQGERNSADKMTGIARDYSDIDDLCTAVESFECEILTQRLRQFNQNKKQVAYSLNLSPRTLAYKLTKYRCER</sequence>
<dbReference type="AlphaFoldDB" id="A0A345CNJ8"/>
<evidence type="ECO:0000313" key="3">
    <source>
        <dbReference type="Proteomes" id="UP000264980"/>
    </source>
</evidence>
<reference evidence="2 3" key="1">
    <citation type="submission" date="2016-01" db="EMBL/GenBank/DDBJ databases">
        <authorList>
            <person name="Oliw E.H."/>
        </authorList>
    </citation>
    <scope>NUCLEOTIDE SEQUENCE [LARGE SCALE GENOMIC DNA]</scope>
    <source>
        <strain evidence="2 3">MDcuke</strain>
    </source>
</reference>
<dbReference type="InterPro" id="IPR002197">
    <property type="entry name" value="HTH_Fis"/>
</dbReference>
<evidence type="ECO:0000259" key="1">
    <source>
        <dbReference type="Pfam" id="PF02954"/>
    </source>
</evidence>
<organism evidence="2 3">
    <name type="scientific">Erwinia tracheiphila</name>
    <dbReference type="NCBI Taxonomy" id="65700"/>
    <lineage>
        <taxon>Bacteria</taxon>
        <taxon>Pseudomonadati</taxon>
        <taxon>Pseudomonadota</taxon>
        <taxon>Gammaproteobacteria</taxon>
        <taxon>Enterobacterales</taxon>
        <taxon>Erwiniaceae</taxon>
        <taxon>Erwinia</taxon>
    </lineage>
</organism>
<dbReference type="Pfam" id="PF02954">
    <property type="entry name" value="HTH_8"/>
    <property type="match status" value="1"/>
</dbReference>
<name>A0A345CNJ8_9GAMM</name>
<dbReference type="Gene3D" id="1.10.10.60">
    <property type="entry name" value="Homeodomain-like"/>
    <property type="match status" value="1"/>
</dbReference>
<accession>A0A345CNJ8</accession>
<evidence type="ECO:0000313" key="2">
    <source>
        <dbReference type="EMBL" id="AXF75015.1"/>
    </source>
</evidence>